<evidence type="ECO:0000313" key="1">
    <source>
        <dbReference type="EMBL" id="TNV81632.1"/>
    </source>
</evidence>
<gene>
    <name evidence="1" type="ORF">FGO68_gene2159</name>
</gene>
<dbReference type="Proteomes" id="UP000785679">
    <property type="component" value="Unassembled WGS sequence"/>
</dbReference>
<protein>
    <submittedName>
        <fullName evidence="1">Uncharacterized protein</fullName>
    </submittedName>
</protein>
<organism evidence="1 2">
    <name type="scientific">Halteria grandinella</name>
    <dbReference type="NCBI Taxonomy" id="5974"/>
    <lineage>
        <taxon>Eukaryota</taxon>
        <taxon>Sar</taxon>
        <taxon>Alveolata</taxon>
        <taxon>Ciliophora</taxon>
        <taxon>Intramacronucleata</taxon>
        <taxon>Spirotrichea</taxon>
        <taxon>Stichotrichia</taxon>
        <taxon>Sporadotrichida</taxon>
        <taxon>Halteriidae</taxon>
        <taxon>Halteria</taxon>
    </lineage>
</organism>
<name>A0A8J8T450_HALGN</name>
<keyword evidence="2" id="KW-1185">Reference proteome</keyword>
<dbReference type="EMBL" id="RRYP01005904">
    <property type="protein sequence ID" value="TNV81632.1"/>
    <property type="molecule type" value="Genomic_DNA"/>
</dbReference>
<sequence>MKVLLIAERSPYPSPVAGDFCLIFSKLGLQMFGGGSSYLNLSFKQYFSLTLVPILNWGLCFIEKFTYGVYCPGPGLQPSSFAQRSILKRPARERLGPSEPMTPLISQAPGPGTNGFRLTTEVVSSLPASWDRVRLLRPPPEPPAISARMEVPKPYLGASFLEINSEVFG</sequence>
<evidence type="ECO:0000313" key="2">
    <source>
        <dbReference type="Proteomes" id="UP000785679"/>
    </source>
</evidence>
<dbReference type="AlphaFoldDB" id="A0A8J8T450"/>
<accession>A0A8J8T450</accession>
<reference evidence="1" key="1">
    <citation type="submission" date="2019-06" db="EMBL/GenBank/DDBJ databases">
        <authorList>
            <person name="Zheng W."/>
        </authorList>
    </citation>
    <scope>NUCLEOTIDE SEQUENCE</scope>
    <source>
        <strain evidence="1">QDHG01</strain>
    </source>
</reference>
<comment type="caution">
    <text evidence="1">The sequence shown here is derived from an EMBL/GenBank/DDBJ whole genome shotgun (WGS) entry which is preliminary data.</text>
</comment>
<proteinExistence type="predicted"/>